<proteinExistence type="predicted"/>
<dbReference type="AlphaFoldDB" id="A0A409XMH0"/>
<evidence type="ECO:0000313" key="3">
    <source>
        <dbReference type="Proteomes" id="UP000283269"/>
    </source>
</evidence>
<organism evidence="2 3">
    <name type="scientific">Psilocybe cyanescens</name>
    <dbReference type="NCBI Taxonomy" id="93625"/>
    <lineage>
        <taxon>Eukaryota</taxon>
        <taxon>Fungi</taxon>
        <taxon>Dikarya</taxon>
        <taxon>Basidiomycota</taxon>
        <taxon>Agaricomycotina</taxon>
        <taxon>Agaricomycetes</taxon>
        <taxon>Agaricomycetidae</taxon>
        <taxon>Agaricales</taxon>
        <taxon>Agaricineae</taxon>
        <taxon>Strophariaceae</taxon>
        <taxon>Psilocybe</taxon>
    </lineage>
</organism>
<evidence type="ECO:0000256" key="1">
    <source>
        <dbReference type="SAM" id="MobiDB-lite"/>
    </source>
</evidence>
<sequence>MLPAPPNFAAGYHLPQFSLQNNFVSGSSYGPHPQPGYLSQALLQDPLHQRADPNSPEVFKNNIQVVHQRVHEDAQDDGKGPRETVDEQMRGEGKRIPWRRKLT</sequence>
<feature type="compositionally biased region" description="Basic and acidic residues" evidence="1">
    <location>
        <begin position="70"/>
        <end position="95"/>
    </location>
</feature>
<name>A0A409XMH0_PSICY</name>
<evidence type="ECO:0000313" key="2">
    <source>
        <dbReference type="EMBL" id="PPQ91982.1"/>
    </source>
</evidence>
<accession>A0A409XMH0</accession>
<reference evidence="2 3" key="1">
    <citation type="journal article" date="2018" name="Evol. Lett.">
        <title>Horizontal gene cluster transfer increased hallucinogenic mushroom diversity.</title>
        <authorList>
            <person name="Reynolds H.T."/>
            <person name="Vijayakumar V."/>
            <person name="Gluck-Thaler E."/>
            <person name="Korotkin H.B."/>
            <person name="Matheny P.B."/>
            <person name="Slot J.C."/>
        </authorList>
    </citation>
    <scope>NUCLEOTIDE SEQUENCE [LARGE SCALE GENOMIC DNA]</scope>
    <source>
        <strain evidence="2 3">2631</strain>
    </source>
</reference>
<comment type="caution">
    <text evidence="2">The sequence shown here is derived from an EMBL/GenBank/DDBJ whole genome shotgun (WGS) entry which is preliminary data.</text>
</comment>
<protein>
    <submittedName>
        <fullName evidence="2">Uncharacterized protein</fullName>
    </submittedName>
</protein>
<dbReference type="OrthoDB" id="3203574at2759"/>
<keyword evidence="3" id="KW-1185">Reference proteome</keyword>
<feature type="region of interest" description="Disordered" evidence="1">
    <location>
        <begin position="70"/>
        <end position="103"/>
    </location>
</feature>
<dbReference type="EMBL" id="NHYD01001195">
    <property type="protein sequence ID" value="PPQ91982.1"/>
    <property type="molecule type" value="Genomic_DNA"/>
</dbReference>
<dbReference type="Proteomes" id="UP000283269">
    <property type="component" value="Unassembled WGS sequence"/>
</dbReference>
<dbReference type="InParanoid" id="A0A409XMH0"/>
<gene>
    <name evidence="2" type="ORF">CVT25_004558</name>
</gene>